<evidence type="ECO:0000256" key="1">
    <source>
        <dbReference type="SAM" id="SignalP"/>
    </source>
</evidence>
<keyword evidence="1" id="KW-0732">Signal</keyword>
<keyword evidence="3" id="KW-1185">Reference proteome</keyword>
<reference evidence="2 3" key="1">
    <citation type="submission" date="2017-04" db="EMBL/GenBank/DDBJ databases">
        <title>Draft genome sequence of Zooshikella ganghwensis VG4 isolated from Red Sea sediments.</title>
        <authorList>
            <person name="Rehman Z."/>
            <person name="Alam I."/>
            <person name="Kamau A."/>
            <person name="Bajic V."/>
            <person name="Leiknes T."/>
        </authorList>
    </citation>
    <scope>NUCLEOTIDE SEQUENCE [LARGE SCALE GENOMIC DNA]</scope>
    <source>
        <strain evidence="2 3">VG4</strain>
    </source>
</reference>
<dbReference type="Proteomes" id="UP000257039">
    <property type="component" value="Unassembled WGS sequence"/>
</dbReference>
<feature type="chain" id="PRO_5020859793" evidence="1">
    <location>
        <begin position="16"/>
        <end position="106"/>
    </location>
</feature>
<comment type="caution">
    <text evidence="2">The sequence shown here is derived from an EMBL/GenBank/DDBJ whole genome shotgun (WGS) entry which is preliminary data.</text>
</comment>
<name>A0A4P9VHM5_9GAMM</name>
<evidence type="ECO:0000313" key="3">
    <source>
        <dbReference type="Proteomes" id="UP000257039"/>
    </source>
</evidence>
<evidence type="ECO:0000313" key="2">
    <source>
        <dbReference type="EMBL" id="RDH42675.1"/>
    </source>
</evidence>
<protein>
    <submittedName>
        <fullName evidence="2">Uncharacterized protein</fullName>
    </submittedName>
</protein>
<organism evidence="2 3">
    <name type="scientific">Zooshikella ganghwensis</name>
    <dbReference type="NCBI Taxonomy" id="202772"/>
    <lineage>
        <taxon>Bacteria</taxon>
        <taxon>Pseudomonadati</taxon>
        <taxon>Pseudomonadota</taxon>
        <taxon>Gammaproteobacteria</taxon>
        <taxon>Oceanospirillales</taxon>
        <taxon>Zooshikellaceae</taxon>
        <taxon>Zooshikella</taxon>
    </lineage>
</organism>
<gene>
    <name evidence="2" type="ORF">B9G39_04005</name>
</gene>
<sequence>MFCSLLLVASTVVSAVPYSQDTGVIKRFHASNSGAVAVSLNAGFPKASGDRQCPNAAGDWAGDTNIDPTVKSALLAAYLSGKRVTVTTQGCDSGGGWYRLIDVYLD</sequence>
<dbReference type="AlphaFoldDB" id="A0A4P9VHM5"/>
<proteinExistence type="predicted"/>
<dbReference type="EMBL" id="NDXW01000001">
    <property type="protein sequence ID" value="RDH42675.1"/>
    <property type="molecule type" value="Genomic_DNA"/>
</dbReference>
<feature type="signal peptide" evidence="1">
    <location>
        <begin position="1"/>
        <end position="15"/>
    </location>
</feature>
<accession>A0A4P9VHM5</accession>